<keyword evidence="4" id="KW-1185">Reference proteome</keyword>
<feature type="region of interest" description="Disordered" evidence="1">
    <location>
        <begin position="1"/>
        <end position="195"/>
    </location>
</feature>
<sequence length="756" mass="83024">MKPPVSGDRPPPAARKSSTERARAAPTPVGPATFFLRSEEEMQQAVGKAKDSPAQSAANLLKDSPKDGPYENNFGVQSLDDALGSAFGDKPEAARDNSKSPQVDGPRLQGHVATDLASASSSPSRMPRKASPPSFSQPLTPLHLMSPGLASDEPSTPKSVSIRSFRLSDEESQLDEVASQAMTSSGEEDDEPQDDVRVPQFVMPSMEMPARRPFTEKGKSMGKLKVLVAGEAGAGKTSLIRSIVQLCEDIVHVDPLVSKTPALIGPAMPKSKPRRRRQTTNTDLNSITEIYASTKAYPSWWSEMEESRVLRRRKSMGESVLERNICFVDTPAYDPQNLKGHAEPTVRYIESLLNRNTSVTDMSDGDLLGVLSGNGGVQVDIVFLVLTPSTDTDFSLHVPHIRELSNLTNVVLLFGHSDTLNPSQVSSYKTTLLHHLSVASVRPFLFGHTIEDALLAAEDREKDTFSESFDSKTRTFPGPFAVTSASASDDDVMDASLLMSPDYIQPLVPSELSVLVNQVFNPDTISWLRHSAVKKFLRWRHERTIHDTLNMHVLIPRPFPFNQSSPFASPSPQSPPLSASASHDYTLARLADHTQREERLAQVRLAKWAADLQRSLANERRRFEELERSKRARWLLDRVDEEVIDGRILPQEADRNWALARRDAGVVTRVSGGAGWSYGGHCANKEVMGRRCVDPRDPLGLCDWGDEVRRSGWVVVQVLGGVGVLGAVVVAVCRAWGVEPVPQGLGAWGWFGNWAE</sequence>
<protein>
    <recommendedName>
        <fullName evidence="2">Septin-type G domain-containing protein</fullName>
    </recommendedName>
</protein>
<accession>A0A9P4HVW4</accession>
<dbReference type="InterPro" id="IPR030379">
    <property type="entry name" value="G_SEPTIN_dom"/>
</dbReference>
<name>A0A9P4HVW4_9PEZI</name>
<gene>
    <name evidence="3" type="ORF">K490DRAFT_41270</name>
</gene>
<feature type="domain" description="Septin-type G" evidence="2">
    <location>
        <begin position="220"/>
        <end position="546"/>
    </location>
</feature>
<feature type="compositionally biased region" description="Low complexity" evidence="1">
    <location>
        <begin position="117"/>
        <end position="134"/>
    </location>
</feature>
<dbReference type="EMBL" id="ML978719">
    <property type="protein sequence ID" value="KAF2087723.1"/>
    <property type="molecule type" value="Genomic_DNA"/>
</dbReference>
<dbReference type="SUPFAM" id="SSF52540">
    <property type="entry name" value="P-loop containing nucleoside triphosphate hydrolases"/>
    <property type="match status" value="1"/>
</dbReference>
<feature type="compositionally biased region" description="Polar residues" evidence="1">
    <location>
        <begin position="153"/>
        <end position="162"/>
    </location>
</feature>
<organism evidence="3 4">
    <name type="scientific">Saccharata proteae CBS 121410</name>
    <dbReference type="NCBI Taxonomy" id="1314787"/>
    <lineage>
        <taxon>Eukaryota</taxon>
        <taxon>Fungi</taxon>
        <taxon>Dikarya</taxon>
        <taxon>Ascomycota</taxon>
        <taxon>Pezizomycotina</taxon>
        <taxon>Dothideomycetes</taxon>
        <taxon>Dothideomycetes incertae sedis</taxon>
        <taxon>Botryosphaeriales</taxon>
        <taxon>Saccharataceae</taxon>
        <taxon>Saccharata</taxon>
    </lineage>
</organism>
<proteinExistence type="predicted"/>
<dbReference type="PROSITE" id="PS51719">
    <property type="entry name" value="G_SEPTIN"/>
    <property type="match status" value="1"/>
</dbReference>
<dbReference type="InterPro" id="IPR046707">
    <property type="entry name" value="DUF6780"/>
</dbReference>
<evidence type="ECO:0000259" key="2">
    <source>
        <dbReference type="PROSITE" id="PS51719"/>
    </source>
</evidence>
<feature type="compositionally biased region" description="Basic and acidic residues" evidence="1">
    <location>
        <begin position="89"/>
        <end position="98"/>
    </location>
</feature>
<comment type="caution">
    <text evidence="3">The sequence shown here is derived from an EMBL/GenBank/DDBJ whole genome shotgun (WGS) entry which is preliminary data.</text>
</comment>
<dbReference type="OrthoDB" id="4150765at2759"/>
<evidence type="ECO:0000256" key="1">
    <source>
        <dbReference type="SAM" id="MobiDB-lite"/>
    </source>
</evidence>
<dbReference type="InterPro" id="IPR027417">
    <property type="entry name" value="P-loop_NTPase"/>
</dbReference>
<dbReference type="Pfam" id="PF20571">
    <property type="entry name" value="DUF6780"/>
    <property type="match status" value="1"/>
</dbReference>
<dbReference type="GO" id="GO:0005525">
    <property type="term" value="F:GTP binding"/>
    <property type="evidence" value="ECO:0007669"/>
    <property type="project" value="InterPro"/>
</dbReference>
<dbReference type="AlphaFoldDB" id="A0A9P4HVW4"/>
<feature type="compositionally biased region" description="Pro residues" evidence="1">
    <location>
        <begin position="1"/>
        <end position="13"/>
    </location>
</feature>
<evidence type="ECO:0000313" key="3">
    <source>
        <dbReference type="EMBL" id="KAF2087723.1"/>
    </source>
</evidence>
<dbReference type="Proteomes" id="UP000799776">
    <property type="component" value="Unassembled WGS sequence"/>
</dbReference>
<evidence type="ECO:0000313" key="4">
    <source>
        <dbReference type="Proteomes" id="UP000799776"/>
    </source>
</evidence>
<dbReference type="Gene3D" id="3.40.50.300">
    <property type="entry name" value="P-loop containing nucleotide triphosphate hydrolases"/>
    <property type="match status" value="1"/>
</dbReference>
<reference evidence="3" key="1">
    <citation type="journal article" date="2020" name="Stud. Mycol.">
        <title>101 Dothideomycetes genomes: a test case for predicting lifestyles and emergence of pathogens.</title>
        <authorList>
            <person name="Haridas S."/>
            <person name="Albert R."/>
            <person name="Binder M."/>
            <person name="Bloem J."/>
            <person name="Labutti K."/>
            <person name="Salamov A."/>
            <person name="Andreopoulos B."/>
            <person name="Baker S."/>
            <person name="Barry K."/>
            <person name="Bills G."/>
            <person name="Bluhm B."/>
            <person name="Cannon C."/>
            <person name="Castanera R."/>
            <person name="Culley D."/>
            <person name="Daum C."/>
            <person name="Ezra D."/>
            <person name="Gonzalez J."/>
            <person name="Henrissat B."/>
            <person name="Kuo A."/>
            <person name="Liang C."/>
            <person name="Lipzen A."/>
            <person name="Lutzoni F."/>
            <person name="Magnuson J."/>
            <person name="Mondo S."/>
            <person name="Nolan M."/>
            <person name="Ohm R."/>
            <person name="Pangilinan J."/>
            <person name="Park H.-J."/>
            <person name="Ramirez L."/>
            <person name="Alfaro M."/>
            <person name="Sun H."/>
            <person name="Tritt A."/>
            <person name="Yoshinaga Y."/>
            <person name="Zwiers L.-H."/>
            <person name="Turgeon B."/>
            <person name="Goodwin S."/>
            <person name="Spatafora J."/>
            <person name="Crous P."/>
            <person name="Grigoriev I."/>
        </authorList>
    </citation>
    <scope>NUCLEOTIDE SEQUENCE</scope>
    <source>
        <strain evidence="3">CBS 121410</strain>
    </source>
</reference>